<dbReference type="PANTHER" id="PTHR42904">
    <property type="entry name" value="NUDIX HYDROLASE, NUDC SUBFAMILY"/>
    <property type="match status" value="1"/>
</dbReference>
<dbReference type="GO" id="GO:0005777">
    <property type="term" value="C:peroxisome"/>
    <property type="evidence" value="ECO:0007669"/>
    <property type="project" value="TreeGrafter"/>
</dbReference>
<dbReference type="AlphaFoldDB" id="M5GCY8"/>
<name>M5GCY8_DACPD</name>
<dbReference type="InterPro" id="IPR050241">
    <property type="entry name" value="NAD-cap_RNA_hydrolase_NudC"/>
</dbReference>
<comment type="catalytic activity">
    <reaction evidence="9">
        <text>a 5'-end NAD(+)-phospho-ribonucleoside in mRNA + H2O = a 5'-end phospho-adenosine-phospho-ribonucleoside in mRNA + beta-nicotinamide D-ribonucleotide + 2 H(+)</text>
        <dbReference type="Rhea" id="RHEA:60876"/>
        <dbReference type="Rhea" id="RHEA-COMP:15698"/>
        <dbReference type="Rhea" id="RHEA-COMP:15719"/>
        <dbReference type="ChEBI" id="CHEBI:14649"/>
        <dbReference type="ChEBI" id="CHEBI:15377"/>
        <dbReference type="ChEBI" id="CHEBI:15378"/>
        <dbReference type="ChEBI" id="CHEBI:144029"/>
        <dbReference type="ChEBI" id="CHEBI:144051"/>
    </reaction>
    <physiologicalReaction direction="left-to-right" evidence="9">
        <dbReference type="Rhea" id="RHEA:60877"/>
    </physiologicalReaction>
</comment>
<keyword evidence="5" id="KW-0479">Metal-binding</keyword>
<dbReference type="OrthoDB" id="10249612at2759"/>
<evidence type="ECO:0000313" key="11">
    <source>
        <dbReference type="EMBL" id="EJU02048.1"/>
    </source>
</evidence>
<keyword evidence="8" id="KW-0520">NAD</keyword>
<evidence type="ECO:0000256" key="1">
    <source>
        <dbReference type="ARBA" id="ARBA00001946"/>
    </source>
</evidence>
<dbReference type="OMA" id="CNTRTTL"/>
<dbReference type="GO" id="GO:0046872">
    <property type="term" value="F:metal ion binding"/>
    <property type="evidence" value="ECO:0007669"/>
    <property type="project" value="UniProtKB-KW"/>
</dbReference>
<dbReference type="CDD" id="cd03429">
    <property type="entry name" value="NUDIX_NADH_pyrophosphatase_Nudt13"/>
    <property type="match status" value="1"/>
</dbReference>
<dbReference type="InterPro" id="IPR020084">
    <property type="entry name" value="NUDIX_hydrolase_CS"/>
</dbReference>
<evidence type="ECO:0000256" key="8">
    <source>
        <dbReference type="ARBA" id="ARBA00023027"/>
    </source>
</evidence>
<evidence type="ECO:0000256" key="9">
    <source>
        <dbReference type="ARBA" id="ARBA00023679"/>
    </source>
</evidence>
<dbReference type="EC" id="3.6.1.22" evidence="4"/>
<dbReference type="Gene3D" id="3.90.79.10">
    <property type="entry name" value="Nucleoside Triphosphate Pyrophosphohydrolase"/>
    <property type="match status" value="1"/>
</dbReference>
<dbReference type="InterPro" id="IPR015797">
    <property type="entry name" value="NUDIX_hydrolase-like_dom_sf"/>
</dbReference>
<dbReference type="InterPro" id="IPR015375">
    <property type="entry name" value="NADH_PPase-like_N"/>
</dbReference>
<keyword evidence="6" id="KW-0378">Hydrolase</keyword>
<dbReference type="GO" id="GO:0006742">
    <property type="term" value="P:NADP+ catabolic process"/>
    <property type="evidence" value="ECO:0007669"/>
    <property type="project" value="TreeGrafter"/>
</dbReference>
<evidence type="ECO:0000256" key="6">
    <source>
        <dbReference type="ARBA" id="ARBA00022801"/>
    </source>
</evidence>
<dbReference type="HOGENOM" id="CLU_037162_0_2_1"/>
<evidence type="ECO:0000256" key="4">
    <source>
        <dbReference type="ARBA" id="ARBA00012381"/>
    </source>
</evidence>
<evidence type="ECO:0000256" key="7">
    <source>
        <dbReference type="ARBA" id="ARBA00022842"/>
    </source>
</evidence>
<evidence type="ECO:0000256" key="3">
    <source>
        <dbReference type="ARBA" id="ARBA00009595"/>
    </source>
</evidence>
<comment type="cofactor">
    <cofactor evidence="1">
        <name>Mg(2+)</name>
        <dbReference type="ChEBI" id="CHEBI:18420"/>
    </cofactor>
</comment>
<dbReference type="PROSITE" id="PS51462">
    <property type="entry name" value="NUDIX"/>
    <property type="match status" value="1"/>
</dbReference>
<dbReference type="GO" id="GO:0019677">
    <property type="term" value="P:NAD+ catabolic process"/>
    <property type="evidence" value="ECO:0007669"/>
    <property type="project" value="TreeGrafter"/>
</dbReference>
<dbReference type="Gene3D" id="3.90.79.20">
    <property type="match status" value="1"/>
</dbReference>
<dbReference type="GO" id="GO:0005829">
    <property type="term" value="C:cytosol"/>
    <property type="evidence" value="ECO:0007669"/>
    <property type="project" value="TreeGrafter"/>
</dbReference>
<feature type="domain" description="Nudix hydrolase" evidence="10">
    <location>
        <begin position="236"/>
        <end position="380"/>
    </location>
</feature>
<dbReference type="InterPro" id="IPR049734">
    <property type="entry name" value="NudC-like_C"/>
</dbReference>
<evidence type="ECO:0000256" key="5">
    <source>
        <dbReference type="ARBA" id="ARBA00022723"/>
    </source>
</evidence>
<dbReference type="GO" id="GO:0035529">
    <property type="term" value="F:NADH pyrophosphatase activity"/>
    <property type="evidence" value="ECO:0007669"/>
    <property type="project" value="TreeGrafter"/>
</dbReference>
<sequence length="424" mass="46845">MADNYVHFYSHTPLNRLGWLRTSSPFLNTCITHPRSLFLPFHQGRPLLAGGKPAYLQLESVRALIGSEPWFGQGKAGEQAEKDKWTDGYRFRENGASLVFLGVLEDEGARLLPSSSAKQIHTHEEIKGVPYWAVDTSASDEKWVDSLRLETPKWSEPRPAALTYDAVDASLFSVGRTMVDWNGRNRFCPGCGGEQYSLWGGWKLGCLTNLPWSTNKTPVNGEACPSGKGLQNYAFPRTDGVVIIAVVRESPTVPGEEELLLGRNKPWPKGFYSVLSGFWEPGESAEDAVRREMLEEAGMVVSHVRYHSSQPWPYPANLMLGCYARAELPASIASSTDIRAGIRLDLDNELEDARWFTRAEVRAILGDADPDGEAVEQNIKTEEGVKIFVTPRSAVGGVLIAEWAGVVHEHKTNKGASVFQKAGE</sequence>
<evidence type="ECO:0000259" key="10">
    <source>
        <dbReference type="PROSITE" id="PS51462"/>
    </source>
</evidence>
<comment type="cofactor">
    <cofactor evidence="2">
        <name>Zn(2+)</name>
        <dbReference type="ChEBI" id="CHEBI:29105"/>
    </cofactor>
</comment>
<organism evidence="11 12">
    <name type="scientific">Dacryopinax primogenitus (strain DJM 731)</name>
    <name type="common">Brown rot fungus</name>
    <dbReference type="NCBI Taxonomy" id="1858805"/>
    <lineage>
        <taxon>Eukaryota</taxon>
        <taxon>Fungi</taxon>
        <taxon>Dikarya</taxon>
        <taxon>Basidiomycota</taxon>
        <taxon>Agaricomycotina</taxon>
        <taxon>Dacrymycetes</taxon>
        <taxon>Dacrymycetales</taxon>
        <taxon>Dacrymycetaceae</taxon>
        <taxon>Dacryopinax</taxon>
    </lineage>
</organism>
<proteinExistence type="inferred from homology"/>
<dbReference type="PANTHER" id="PTHR42904:SF6">
    <property type="entry name" value="NAD-CAPPED RNA HYDROLASE NUDT12"/>
    <property type="match status" value="1"/>
</dbReference>
<dbReference type="Pfam" id="PF09296">
    <property type="entry name" value="NUDIX-like"/>
    <property type="match status" value="1"/>
</dbReference>
<dbReference type="GeneID" id="63687857"/>
<gene>
    <name evidence="11" type="ORF">DACRYDRAFT_22432</name>
</gene>
<accession>M5GCY8</accession>
<keyword evidence="12" id="KW-1185">Reference proteome</keyword>
<evidence type="ECO:0000313" key="12">
    <source>
        <dbReference type="Proteomes" id="UP000030653"/>
    </source>
</evidence>
<dbReference type="STRING" id="1858805.M5GCY8"/>
<dbReference type="InterPro" id="IPR000086">
    <property type="entry name" value="NUDIX_hydrolase_dom"/>
</dbReference>
<protein>
    <recommendedName>
        <fullName evidence="4">NAD(+) diphosphatase</fullName>
        <ecNumber evidence="4">3.6.1.22</ecNumber>
    </recommendedName>
</protein>
<dbReference type="RefSeq" id="XP_040628945.1">
    <property type="nucleotide sequence ID" value="XM_040772795.1"/>
</dbReference>
<dbReference type="SUPFAM" id="SSF55811">
    <property type="entry name" value="Nudix"/>
    <property type="match status" value="1"/>
</dbReference>
<keyword evidence="7" id="KW-0460">Magnesium</keyword>
<reference evidence="11 12" key="1">
    <citation type="journal article" date="2012" name="Science">
        <title>The Paleozoic origin of enzymatic lignin decomposition reconstructed from 31 fungal genomes.</title>
        <authorList>
            <person name="Floudas D."/>
            <person name="Binder M."/>
            <person name="Riley R."/>
            <person name="Barry K."/>
            <person name="Blanchette R.A."/>
            <person name="Henrissat B."/>
            <person name="Martinez A.T."/>
            <person name="Otillar R."/>
            <person name="Spatafora J.W."/>
            <person name="Yadav J.S."/>
            <person name="Aerts A."/>
            <person name="Benoit I."/>
            <person name="Boyd A."/>
            <person name="Carlson A."/>
            <person name="Copeland A."/>
            <person name="Coutinho P.M."/>
            <person name="de Vries R.P."/>
            <person name="Ferreira P."/>
            <person name="Findley K."/>
            <person name="Foster B."/>
            <person name="Gaskell J."/>
            <person name="Glotzer D."/>
            <person name="Gorecki P."/>
            <person name="Heitman J."/>
            <person name="Hesse C."/>
            <person name="Hori C."/>
            <person name="Igarashi K."/>
            <person name="Jurgens J.A."/>
            <person name="Kallen N."/>
            <person name="Kersten P."/>
            <person name="Kohler A."/>
            <person name="Kuees U."/>
            <person name="Kumar T.K.A."/>
            <person name="Kuo A."/>
            <person name="LaButti K."/>
            <person name="Larrondo L.F."/>
            <person name="Lindquist E."/>
            <person name="Ling A."/>
            <person name="Lombard V."/>
            <person name="Lucas S."/>
            <person name="Lundell T."/>
            <person name="Martin R."/>
            <person name="McLaughlin D.J."/>
            <person name="Morgenstern I."/>
            <person name="Morin E."/>
            <person name="Murat C."/>
            <person name="Nagy L.G."/>
            <person name="Nolan M."/>
            <person name="Ohm R.A."/>
            <person name="Patyshakuliyeva A."/>
            <person name="Rokas A."/>
            <person name="Ruiz-Duenas F.J."/>
            <person name="Sabat G."/>
            <person name="Salamov A."/>
            <person name="Samejima M."/>
            <person name="Schmutz J."/>
            <person name="Slot J.C."/>
            <person name="St John F."/>
            <person name="Stenlid J."/>
            <person name="Sun H."/>
            <person name="Sun S."/>
            <person name="Syed K."/>
            <person name="Tsang A."/>
            <person name="Wiebenga A."/>
            <person name="Young D."/>
            <person name="Pisabarro A."/>
            <person name="Eastwood D.C."/>
            <person name="Martin F."/>
            <person name="Cullen D."/>
            <person name="Grigoriev I.V."/>
            <person name="Hibbett D.S."/>
        </authorList>
    </citation>
    <scope>NUCLEOTIDE SEQUENCE [LARGE SCALE GENOMIC DNA]</scope>
    <source>
        <strain evidence="11 12">DJM-731 SS1</strain>
    </source>
</reference>
<comment type="similarity">
    <text evidence="3">Belongs to the Nudix hydrolase family. NudC subfamily.</text>
</comment>
<dbReference type="EMBL" id="JH795863">
    <property type="protein sequence ID" value="EJU02048.1"/>
    <property type="molecule type" value="Genomic_DNA"/>
</dbReference>
<dbReference type="Proteomes" id="UP000030653">
    <property type="component" value="Unassembled WGS sequence"/>
</dbReference>
<dbReference type="Pfam" id="PF00293">
    <property type="entry name" value="NUDIX"/>
    <property type="match status" value="1"/>
</dbReference>
<evidence type="ECO:0000256" key="2">
    <source>
        <dbReference type="ARBA" id="ARBA00001947"/>
    </source>
</evidence>
<dbReference type="PROSITE" id="PS00893">
    <property type="entry name" value="NUDIX_BOX"/>
    <property type="match status" value="1"/>
</dbReference>